<dbReference type="PANTHER" id="PTHR45786">
    <property type="entry name" value="DNA BINDING PROTEIN-LIKE"/>
    <property type="match status" value="1"/>
</dbReference>
<proteinExistence type="predicted"/>
<dbReference type="KEGG" id="peu:105110557"/>
<dbReference type="RefSeq" id="XP_011003936.1">
    <property type="nucleotide sequence ID" value="XM_011005634.1"/>
</dbReference>
<dbReference type="AlphaFoldDB" id="A0AAJ6T4B8"/>
<organism evidence="1 2">
    <name type="scientific">Populus euphratica</name>
    <name type="common">Euphrates poplar</name>
    <dbReference type="NCBI Taxonomy" id="75702"/>
    <lineage>
        <taxon>Eukaryota</taxon>
        <taxon>Viridiplantae</taxon>
        <taxon>Streptophyta</taxon>
        <taxon>Embryophyta</taxon>
        <taxon>Tracheophyta</taxon>
        <taxon>Spermatophyta</taxon>
        <taxon>Magnoliopsida</taxon>
        <taxon>eudicotyledons</taxon>
        <taxon>Gunneridae</taxon>
        <taxon>Pentapetalae</taxon>
        <taxon>rosids</taxon>
        <taxon>fabids</taxon>
        <taxon>Malpighiales</taxon>
        <taxon>Salicaceae</taxon>
        <taxon>Saliceae</taxon>
        <taxon>Populus</taxon>
    </lineage>
</organism>
<evidence type="ECO:0000313" key="2">
    <source>
        <dbReference type="RefSeq" id="XP_011003936.1"/>
    </source>
</evidence>
<dbReference type="Proteomes" id="UP000694918">
    <property type="component" value="Unplaced"/>
</dbReference>
<gene>
    <name evidence="2" type="primary">LOC105110557</name>
</gene>
<protein>
    <submittedName>
        <fullName evidence="2">Uncharacterized protein LOC105110557</fullName>
    </submittedName>
</protein>
<evidence type="ECO:0000313" key="1">
    <source>
        <dbReference type="Proteomes" id="UP000694918"/>
    </source>
</evidence>
<keyword evidence="1" id="KW-1185">Reference proteome</keyword>
<name>A0AAJ6T4B8_POPEU</name>
<reference evidence="2" key="1">
    <citation type="submission" date="2025-08" db="UniProtKB">
        <authorList>
            <consortium name="RefSeq"/>
        </authorList>
    </citation>
    <scope>IDENTIFICATION</scope>
</reference>
<dbReference type="GeneID" id="105110557"/>
<accession>A0AAJ6T4B8</accession>
<dbReference type="PANTHER" id="PTHR45786:SF74">
    <property type="entry name" value="ATP-DEPENDENT DNA HELICASE"/>
    <property type="match status" value="1"/>
</dbReference>
<sequence>MQPTPPILDFLLDPSNGSASKKFRDNIRAYNSMFAFTSMGAKIDTSVNDQPAPYVFKISGHCHHLMGSLLPVDGESPKFAQLYVFDTAHEVANRLLPFTRNSKSSSLDENIVVDLLRMLDETNELAKLFRKARDKTQNIQSVDYKLRLLGKRSHDSRQYDDPTSNDIGGLVVGDIGDFFSERDIIIECFSGSLKRISKLHPKFMALQYPLLFPYGEDGYSCNIMFVDHGLEKTRKRSRVPMRAYYAYLINERPGCDNTIIKGGRLYQ</sequence>